<accession>A0A9D4AT97</accession>
<evidence type="ECO:0000256" key="1">
    <source>
        <dbReference type="PROSITE-ProRule" id="PRU00221"/>
    </source>
</evidence>
<feature type="region of interest" description="Disordered" evidence="2">
    <location>
        <begin position="930"/>
        <end position="1059"/>
    </location>
</feature>
<dbReference type="SMART" id="SM00320">
    <property type="entry name" value="WD40"/>
    <property type="match status" value="5"/>
</dbReference>
<dbReference type="InterPro" id="IPR015943">
    <property type="entry name" value="WD40/YVTN_repeat-like_dom_sf"/>
</dbReference>
<dbReference type="EMBL" id="JAHDVG010000486">
    <property type="protein sequence ID" value="KAH1167685.1"/>
    <property type="molecule type" value="Genomic_DNA"/>
</dbReference>
<keyword evidence="4" id="KW-1185">Reference proteome</keyword>
<feature type="compositionally biased region" description="Basic and acidic residues" evidence="2">
    <location>
        <begin position="1007"/>
        <end position="1020"/>
    </location>
</feature>
<dbReference type="SUPFAM" id="SSF50998">
    <property type="entry name" value="Quinoprotein alcohol dehydrogenase-like"/>
    <property type="match status" value="1"/>
</dbReference>
<reference evidence="3" key="1">
    <citation type="submission" date="2021-09" db="EMBL/GenBank/DDBJ databases">
        <title>The genome of Mauremys mutica provides insights into the evolution of semi-aquatic lifestyle.</title>
        <authorList>
            <person name="Gong S."/>
            <person name="Gao Y."/>
        </authorList>
    </citation>
    <scope>NUCLEOTIDE SEQUENCE</scope>
    <source>
        <strain evidence="3">MM-2020</strain>
        <tissue evidence="3">Muscle</tissue>
    </source>
</reference>
<feature type="repeat" description="WD" evidence="1">
    <location>
        <begin position="336"/>
        <end position="378"/>
    </location>
</feature>
<dbReference type="PANTHER" id="PTHR45532:SF3">
    <property type="match status" value="1"/>
</dbReference>
<evidence type="ECO:0000256" key="2">
    <source>
        <dbReference type="SAM" id="MobiDB-lite"/>
    </source>
</evidence>
<dbReference type="Proteomes" id="UP000827986">
    <property type="component" value="Unassembled WGS sequence"/>
</dbReference>
<dbReference type="PANTHER" id="PTHR45532">
    <property type="entry name" value="WD REPEAT-CONTAINING PROTEIN 97"/>
    <property type="match status" value="1"/>
</dbReference>
<feature type="compositionally biased region" description="Basic residues" evidence="2">
    <location>
        <begin position="993"/>
        <end position="1006"/>
    </location>
</feature>
<organism evidence="3 4">
    <name type="scientific">Mauremys mutica</name>
    <name type="common">yellowpond turtle</name>
    <dbReference type="NCBI Taxonomy" id="74926"/>
    <lineage>
        <taxon>Eukaryota</taxon>
        <taxon>Metazoa</taxon>
        <taxon>Chordata</taxon>
        <taxon>Craniata</taxon>
        <taxon>Vertebrata</taxon>
        <taxon>Euteleostomi</taxon>
        <taxon>Archelosauria</taxon>
        <taxon>Testudinata</taxon>
        <taxon>Testudines</taxon>
        <taxon>Cryptodira</taxon>
        <taxon>Durocryptodira</taxon>
        <taxon>Testudinoidea</taxon>
        <taxon>Geoemydidae</taxon>
        <taxon>Geoemydinae</taxon>
        <taxon>Mauremys</taxon>
    </lineage>
</organism>
<feature type="repeat" description="WD" evidence="1">
    <location>
        <begin position="295"/>
        <end position="327"/>
    </location>
</feature>
<dbReference type="Gene3D" id="2.130.10.10">
    <property type="entry name" value="YVTN repeat-like/Quinoprotein amine dehydrogenase"/>
    <property type="match status" value="2"/>
</dbReference>
<gene>
    <name evidence="3" type="ORF">KIL84_003168</name>
</gene>
<evidence type="ECO:0000313" key="3">
    <source>
        <dbReference type="EMBL" id="KAH1167685.1"/>
    </source>
</evidence>
<feature type="repeat" description="WD" evidence="1">
    <location>
        <begin position="705"/>
        <end position="738"/>
    </location>
</feature>
<proteinExistence type="predicted"/>
<name>A0A9D4AT97_9SAUR</name>
<evidence type="ECO:0000313" key="4">
    <source>
        <dbReference type="Proteomes" id="UP000827986"/>
    </source>
</evidence>
<feature type="compositionally biased region" description="Polar residues" evidence="2">
    <location>
        <begin position="951"/>
        <end position="967"/>
    </location>
</feature>
<feature type="region of interest" description="Disordered" evidence="2">
    <location>
        <begin position="1292"/>
        <end position="1317"/>
    </location>
</feature>
<sequence>MRTINPDLLGSGTYQNGSKVCKQKIGFASNGLQSKPHGHENLETNIINSECPDGKNDINVSEDDQKLRETVKVIAGKEVTAKAICFLTFGLCLVKTFTQQRLDIVGVTYNSKTRRLILVDGKGLFSLDLLASKTVGERDLYLSGSRVKREMGFHKYQFNIVRSIIYCEKFNVYFILRRDYALKVYNKDYEEICSVENVESRLLTLMVFNPVSDELITGGIKGIKFWKFKETESTDYSDAVHMSNYKLFPSAEFPHMRQIWCTNMEFDVNMQRLYCFSNCDLFCYDTKGNILFQLTNAHQSTILSCVYSSYSNALLTSSRDSEIKSWNDQGCLLHVFHGHTRSVTHILLHPNTLSLFISGSLDGTVKLWSLDTMELFYSLSLFTEGIVWMGLTEDKLLYCSSARNLHVYDLNYFTKFWTHVSSQIKALSLCGANGKSSRVVAMGSDNSLRIFSLHNGTKLCTVLPPPYPPLQSVLSFAYNRTNGTIYFLLTSWDIWVYTARTDPACRAAVWTIEEIHRHLNRKHPLASCVQKNEYFQHTRKESVRDPVRCKCLCSLSSPICYWIDEGLVYADTQEFLVLGMQDGRILFLHTSIQNLVYYEMKAYKDPVIELKHDIDHHQLINMCQELEYKLVQIWSLPALKLLHQINISNETMVFTRINSSLFLGLHSGAVNVFDVHVEEGPVDLLEKNEKKPEGNEEPDITHDSENAHKGPVVAVDACKTLSLFLSCGADYMVKLWDIHKNLLADIFLDNTLSSACFLNGSGDILVAFKNDLYILPHSKALGISTTDTDVSGISATESFIYENQALNYQKEGKTDVSNVTDMDSYLVPYMGFNFTSNFTTELLDREKLSWKLPLAPSRIYCSPSISATSLKIFDFLFQPGPLSIDEREKTELSERMILTDDMKYLPGPRPAGAVALEIPEFGISPCSSPPSVCLEAQPEEEVAETESESPNTESLHQIPSTEQQQVSEEADKERTNLLTEGDFCLDKTQTLQMKRKTGSEKRKKKASKSDRFPCGKEKKLVPGKLSSSDGAGLRKTHTPKHKRFSSETQNVTMARDPKTVSRAHSAIPIGEVGYSNSITSLHLKWTFLSKKTYQQKDGNNVTWSDKALVRLETWRRKENERTEHAKKKRAILELQKLQHLHFPTSHWFCTRPATSQQYQNLQISENLFEIEFAAWMQPHKKSHVLSHPCAVMQEGPINFSREFPYRLAWGPVTTHDLEAKLCYPRTMLDLFKEGKASSLLVERNLQPTRSIPSKGRYILVNAETPSISSTPPVSSPLEDRLLSVRFPKQKERMRQTLPHSVHKQSQPPAAMRHPLAL</sequence>
<feature type="compositionally biased region" description="Basic residues" evidence="2">
    <location>
        <begin position="1034"/>
        <end position="1043"/>
    </location>
</feature>
<feature type="compositionally biased region" description="Acidic residues" evidence="2">
    <location>
        <begin position="937"/>
        <end position="947"/>
    </location>
</feature>
<comment type="caution">
    <text evidence="3">The sequence shown here is derived from an EMBL/GenBank/DDBJ whole genome shotgun (WGS) entry which is preliminary data.</text>
</comment>
<dbReference type="InterPro" id="IPR001680">
    <property type="entry name" value="WD40_rpt"/>
</dbReference>
<dbReference type="InterPro" id="IPR036322">
    <property type="entry name" value="WD40_repeat_dom_sf"/>
</dbReference>
<feature type="region of interest" description="Disordered" evidence="2">
    <location>
        <begin position="686"/>
        <end position="706"/>
    </location>
</feature>
<dbReference type="InterPro" id="IPR011047">
    <property type="entry name" value="Quinoprotein_ADH-like_sf"/>
</dbReference>
<dbReference type="SUPFAM" id="SSF50978">
    <property type="entry name" value="WD40 repeat-like"/>
    <property type="match status" value="1"/>
</dbReference>
<dbReference type="PROSITE" id="PS50294">
    <property type="entry name" value="WD_REPEATS_REGION"/>
    <property type="match status" value="2"/>
</dbReference>
<dbReference type="Pfam" id="PF00400">
    <property type="entry name" value="WD40"/>
    <property type="match status" value="3"/>
</dbReference>
<protein>
    <submittedName>
        <fullName evidence="3">Uncharacterized protein</fullName>
    </submittedName>
</protein>
<keyword evidence="1" id="KW-0853">WD repeat</keyword>
<dbReference type="PROSITE" id="PS50082">
    <property type="entry name" value="WD_REPEATS_2"/>
    <property type="match status" value="3"/>
</dbReference>